<proteinExistence type="predicted"/>
<keyword evidence="2" id="KW-1185">Reference proteome</keyword>
<dbReference type="Proteomes" id="UP001159363">
    <property type="component" value="Chromosome 2"/>
</dbReference>
<organism evidence="1 2">
    <name type="scientific">Dryococelus australis</name>
    <dbReference type="NCBI Taxonomy" id="614101"/>
    <lineage>
        <taxon>Eukaryota</taxon>
        <taxon>Metazoa</taxon>
        <taxon>Ecdysozoa</taxon>
        <taxon>Arthropoda</taxon>
        <taxon>Hexapoda</taxon>
        <taxon>Insecta</taxon>
        <taxon>Pterygota</taxon>
        <taxon>Neoptera</taxon>
        <taxon>Polyneoptera</taxon>
        <taxon>Phasmatodea</taxon>
        <taxon>Verophasmatodea</taxon>
        <taxon>Anareolatae</taxon>
        <taxon>Phasmatidae</taxon>
        <taxon>Eurycanthinae</taxon>
        <taxon>Dryococelus</taxon>
    </lineage>
</organism>
<dbReference type="EMBL" id="JARBHB010000002">
    <property type="protein sequence ID" value="KAJ8893745.1"/>
    <property type="molecule type" value="Genomic_DNA"/>
</dbReference>
<comment type="caution">
    <text evidence="1">The sequence shown here is derived from an EMBL/GenBank/DDBJ whole genome shotgun (WGS) entry which is preliminary data.</text>
</comment>
<gene>
    <name evidence="1" type="ORF">PR048_006345</name>
</gene>
<reference evidence="1 2" key="1">
    <citation type="submission" date="2023-02" db="EMBL/GenBank/DDBJ databases">
        <title>LHISI_Scaffold_Assembly.</title>
        <authorList>
            <person name="Stuart O.P."/>
            <person name="Cleave R."/>
            <person name="Magrath M.J.L."/>
            <person name="Mikheyev A.S."/>
        </authorList>
    </citation>
    <scope>NUCLEOTIDE SEQUENCE [LARGE SCALE GENOMIC DNA]</scope>
    <source>
        <strain evidence="1">Daus_M_001</strain>
        <tissue evidence="1">Leg muscle</tissue>
    </source>
</reference>
<accession>A0ABQ9IAQ1</accession>
<name>A0ABQ9IAQ1_9NEOP</name>
<sequence>MDGSQEGIIEGKRENRRPKRILENHVIKHAWARILDSEDEVKMALHDLYWLPHGISSLRTAPTRTLARDTGVVRHFGKHGSRGDVIAISPVCTATARVLIRKMVSQLLRITEMFPARRPACNSMPHVMENIIETVQGHLKALVYATRADDLDTLRGRIVAGCKTTRNTPGMHHSFRESMQRRLLLHTPEKWRHCSAICLNAACQSAPGYYTCQRADQPIGNLSHHVICQSGETHFQRLEQAISDWERLKRTGLNPRLGHRIFASGNRAERCRLSEGFLGELPFPPLFHSDTALCSILTSLHSHRSQDLDVKSLPNHSTPLSVPHLWFVIASLRCVVNDCTLLQKAASGGEPTKRGIVYRQVAFNLFHAGSNPVDSAFQNSRTCCHCLAHRYVVMFPRGADRKRRRAWACRSCAVSFSEQVLDITSSWAMQCPLRLSVVSDPRRKACEYMDAHIPGTVDIACG</sequence>
<evidence type="ECO:0000313" key="1">
    <source>
        <dbReference type="EMBL" id="KAJ8893745.1"/>
    </source>
</evidence>
<evidence type="ECO:0000313" key="2">
    <source>
        <dbReference type="Proteomes" id="UP001159363"/>
    </source>
</evidence>
<protein>
    <submittedName>
        <fullName evidence="1">Uncharacterized protein</fullName>
    </submittedName>
</protein>